<keyword evidence="7 10" id="KW-0472">Membrane</keyword>
<dbReference type="GO" id="GO:0009279">
    <property type="term" value="C:cell outer membrane"/>
    <property type="evidence" value="ECO:0007669"/>
    <property type="project" value="UniProtKB-SubCell"/>
</dbReference>
<protein>
    <recommendedName>
        <fullName evidence="18">TonB-dependent receptor</fullName>
    </recommendedName>
</protein>
<dbReference type="Pfam" id="PF00593">
    <property type="entry name" value="TonB_dep_Rec_b-barrel"/>
    <property type="match status" value="2"/>
</dbReference>
<dbReference type="InterPro" id="IPR037066">
    <property type="entry name" value="Plug_dom_sf"/>
</dbReference>
<organism evidence="16 17">
    <name type="scientific">Achromobacter pulmonis</name>
    <dbReference type="NCBI Taxonomy" id="1389932"/>
    <lineage>
        <taxon>Bacteria</taxon>
        <taxon>Pseudomonadati</taxon>
        <taxon>Pseudomonadota</taxon>
        <taxon>Betaproteobacteria</taxon>
        <taxon>Burkholderiales</taxon>
        <taxon>Alcaligenaceae</taxon>
        <taxon>Achromobacter</taxon>
    </lineage>
</organism>
<feature type="domain" description="TonB-dependent receptor plug" evidence="15">
    <location>
        <begin position="79"/>
        <end position="180"/>
    </location>
</feature>
<feature type="region of interest" description="Disordered" evidence="12">
    <location>
        <begin position="28"/>
        <end position="49"/>
    </location>
</feature>
<dbReference type="InterPro" id="IPR012910">
    <property type="entry name" value="Plug_dom"/>
</dbReference>
<dbReference type="GO" id="GO:0044718">
    <property type="term" value="P:siderophore transmembrane transport"/>
    <property type="evidence" value="ECO:0007669"/>
    <property type="project" value="TreeGrafter"/>
</dbReference>
<dbReference type="InterPro" id="IPR036942">
    <property type="entry name" value="Beta-barrel_TonB_sf"/>
</dbReference>
<comment type="subcellular location">
    <subcellularLocation>
        <location evidence="1 10">Cell outer membrane</location>
        <topology evidence="1 10">Multi-pass membrane protein</topology>
    </subcellularLocation>
</comment>
<evidence type="ECO:0000256" key="1">
    <source>
        <dbReference type="ARBA" id="ARBA00004571"/>
    </source>
</evidence>
<evidence type="ECO:0000256" key="5">
    <source>
        <dbReference type="ARBA" id="ARBA00022692"/>
    </source>
</evidence>
<feature type="compositionally biased region" description="Basic and acidic residues" evidence="12">
    <location>
        <begin position="32"/>
        <end position="49"/>
    </location>
</feature>
<dbReference type="Proteomes" id="UP000235994">
    <property type="component" value="Unassembled WGS sequence"/>
</dbReference>
<feature type="signal peptide" evidence="13">
    <location>
        <begin position="1"/>
        <end position="26"/>
    </location>
</feature>
<dbReference type="InterPro" id="IPR000531">
    <property type="entry name" value="Beta-barrel_TonB"/>
</dbReference>
<dbReference type="Pfam" id="PF07715">
    <property type="entry name" value="Plug"/>
    <property type="match status" value="1"/>
</dbReference>
<dbReference type="PANTHER" id="PTHR30069">
    <property type="entry name" value="TONB-DEPENDENT OUTER MEMBRANE RECEPTOR"/>
    <property type="match status" value="1"/>
</dbReference>
<evidence type="ECO:0000256" key="12">
    <source>
        <dbReference type="SAM" id="MobiDB-lite"/>
    </source>
</evidence>
<keyword evidence="6 11" id="KW-0798">TonB box</keyword>
<dbReference type="Gene3D" id="2.170.130.10">
    <property type="entry name" value="TonB-dependent receptor, plug domain"/>
    <property type="match status" value="1"/>
</dbReference>
<keyword evidence="17" id="KW-1185">Reference proteome</keyword>
<proteinExistence type="inferred from homology"/>
<evidence type="ECO:0000259" key="15">
    <source>
        <dbReference type="Pfam" id="PF07715"/>
    </source>
</evidence>
<keyword evidence="5 10" id="KW-0812">Transmembrane</keyword>
<accession>A0A2N8KIF2</accession>
<feature type="domain" description="TonB-dependent receptor-like beta-barrel" evidence="14">
    <location>
        <begin position="388"/>
        <end position="662"/>
    </location>
</feature>
<keyword evidence="8" id="KW-0675">Receptor</keyword>
<dbReference type="InterPro" id="IPR039426">
    <property type="entry name" value="TonB-dep_rcpt-like"/>
</dbReference>
<gene>
    <name evidence="16" type="ORF">C1I89_12030</name>
</gene>
<dbReference type="PANTHER" id="PTHR30069:SF41">
    <property type="entry name" value="HEME_HEMOPEXIN UTILIZATION PROTEIN C"/>
    <property type="match status" value="1"/>
</dbReference>
<name>A0A2N8KIF2_9BURK</name>
<evidence type="ECO:0000256" key="7">
    <source>
        <dbReference type="ARBA" id="ARBA00023136"/>
    </source>
</evidence>
<evidence type="ECO:0000256" key="2">
    <source>
        <dbReference type="ARBA" id="ARBA00009810"/>
    </source>
</evidence>
<dbReference type="GO" id="GO:0015344">
    <property type="term" value="F:siderophore uptake transmembrane transporter activity"/>
    <property type="evidence" value="ECO:0007669"/>
    <property type="project" value="TreeGrafter"/>
</dbReference>
<feature type="domain" description="TonB-dependent receptor-like beta-barrel" evidence="14">
    <location>
        <begin position="727"/>
        <end position="983"/>
    </location>
</feature>
<evidence type="ECO:0000256" key="11">
    <source>
        <dbReference type="RuleBase" id="RU003357"/>
    </source>
</evidence>
<keyword evidence="13" id="KW-0732">Signal</keyword>
<evidence type="ECO:0000256" key="9">
    <source>
        <dbReference type="ARBA" id="ARBA00023237"/>
    </source>
</evidence>
<evidence type="ECO:0000313" key="17">
    <source>
        <dbReference type="Proteomes" id="UP000235994"/>
    </source>
</evidence>
<dbReference type="EMBL" id="POQS01000003">
    <property type="protein sequence ID" value="PND33221.1"/>
    <property type="molecule type" value="Genomic_DNA"/>
</dbReference>
<dbReference type="SUPFAM" id="SSF56935">
    <property type="entry name" value="Porins"/>
    <property type="match status" value="1"/>
</dbReference>
<evidence type="ECO:0000256" key="8">
    <source>
        <dbReference type="ARBA" id="ARBA00023170"/>
    </source>
</evidence>
<dbReference type="Gene3D" id="2.40.170.20">
    <property type="entry name" value="TonB-dependent receptor, beta-barrel domain"/>
    <property type="match status" value="1"/>
</dbReference>
<evidence type="ECO:0000313" key="16">
    <source>
        <dbReference type="EMBL" id="PND33221.1"/>
    </source>
</evidence>
<keyword evidence="3 10" id="KW-0813">Transport</keyword>
<evidence type="ECO:0000256" key="3">
    <source>
        <dbReference type="ARBA" id="ARBA00022448"/>
    </source>
</evidence>
<keyword evidence="4 10" id="KW-1134">Transmembrane beta strand</keyword>
<feature type="chain" id="PRO_5014705437" description="TonB-dependent receptor" evidence="13">
    <location>
        <begin position="27"/>
        <end position="1012"/>
    </location>
</feature>
<dbReference type="AlphaFoldDB" id="A0A2N8KIF2"/>
<sequence length="1012" mass="114073">MHVPHRFTARTLSLLLAALGATSVHALPAPAHPEEKPKAQPDSGKNKNVHELQEVVVKGDRTEDETGHDDVYDKDVSNLYVDRQYMERYQGVSVGDVFAGMNGVYNTDNRNGSALFPNIRGLAGNGRIPVTVDGTEQSLDVWMALRGINNRNYVDPNLFRSITVEKGPSLTRDIKSGIGGSVAIRTIEAKDIIPEGRNWGLEFKASTASGSVKDTSDPFDIVGMDYRDIPGAFSAAPLGAQAGVGFTVARSELRDRGEVSRFNLHDRKVFISGAYRHPVFDLMLAYSDAVRGNYFAGTRGAENFRSKPVPPGTSLPQNLYPNLARLYAPGREVPYTSTSAESLLFKNNWHLPHNQKISLAYTRNRLAFGELPALASDFLMGLVDAYDFDIASVKFRYPYPATRVDQTIYRLGYTFRPEGSRWMDLKVALWRTVNETTRYQNGDTTYRVSESDNPWDIWVQACVFDPTRSMCNVAPPAKKPNTDGRYNIFIGNQQDTRSTRTGLDLSNRFQLTDSLALTAAADWQYERKTEYLPVDQGGVMLALKASVALGPASGRREEYGAGLNLDWQATEKLRISTGIRYGSYWSFDDETDQARARKNPDWARKQIVTSQLVYHQQLASDEELARYSRAVEAGADSIEYEEWEKYRTANRFAGANPNPDLDTGLQYWLVETPVPLRNGKVDRYENPYYNGQLDLDATTVAQGGTHRKYKAMKNAAVMYGHRMPADPWKRPDKRRGRAWSSQLVASYQLAERARLYGRLASTARFPSILEVANRGVWGEFPVKTKPERSQAWETGLAYNLGGLLQAVPQADVKLSYYHNSIRNFYDRTESMNVIQFDRKIMSGLEFQSRFDSGRFFGNLGATLRLRQDMCDADFAVQLDPSFHSFSTCMPGGFPGSMSYYALQPRYSINLDLGTRLLERKLNLGVRMRYHSRAENKKLERISQSGSGILNMRPYYWDPVMLFDLYAEYNFSRRASARLSVENLTDLYYLDPLSKVASPGPGRTVRLDVALRY</sequence>
<comment type="similarity">
    <text evidence="2 10 11">Belongs to the TonB-dependent receptor family.</text>
</comment>
<evidence type="ECO:0000256" key="4">
    <source>
        <dbReference type="ARBA" id="ARBA00022452"/>
    </source>
</evidence>
<comment type="caution">
    <text evidence="16">The sequence shown here is derived from an EMBL/GenBank/DDBJ whole genome shotgun (WGS) entry which is preliminary data.</text>
</comment>
<dbReference type="PROSITE" id="PS52016">
    <property type="entry name" value="TONB_DEPENDENT_REC_3"/>
    <property type="match status" value="1"/>
</dbReference>
<evidence type="ECO:0000259" key="14">
    <source>
        <dbReference type="Pfam" id="PF00593"/>
    </source>
</evidence>
<keyword evidence="9 10" id="KW-0998">Cell outer membrane</keyword>
<evidence type="ECO:0000256" key="13">
    <source>
        <dbReference type="SAM" id="SignalP"/>
    </source>
</evidence>
<evidence type="ECO:0008006" key="18">
    <source>
        <dbReference type="Google" id="ProtNLM"/>
    </source>
</evidence>
<evidence type="ECO:0000256" key="6">
    <source>
        <dbReference type="ARBA" id="ARBA00023077"/>
    </source>
</evidence>
<reference evidence="16 17" key="1">
    <citation type="submission" date="2018-01" db="EMBL/GenBank/DDBJ databases">
        <title>The draft genome of an aniline degradation strain ANB-1.</title>
        <authorList>
            <person name="Zhang L."/>
            <person name="Jiang J."/>
        </authorList>
    </citation>
    <scope>NUCLEOTIDE SEQUENCE [LARGE SCALE GENOMIC DNA]</scope>
    <source>
        <strain evidence="16 17">ANB-1</strain>
    </source>
</reference>
<evidence type="ECO:0000256" key="10">
    <source>
        <dbReference type="PROSITE-ProRule" id="PRU01360"/>
    </source>
</evidence>